<keyword evidence="2" id="KW-1133">Transmembrane helix</keyword>
<comment type="caution">
    <text evidence="4">The sequence shown here is derived from an EMBL/GenBank/DDBJ whole genome shotgun (WGS) entry which is preliminary data.</text>
</comment>
<evidence type="ECO:0000256" key="1">
    <source>
        <dbReference type="SAM" id="Coils"/>
    </source>
</evidence>
<feature type="domain" description="B30.2/SPRY" evidence="3">
    <location>
        <begin position="176"/>
        <end position="364"/>
    </location>
</feature>
<dbReference type="InterPro" id="IPR044736">
    <property type="entry name" value="Gid1/RanBPM/SPLA_SPRY"/>
</dbReference>
<dbReference type="CDD" id="cd12885">
    <property type="entry name" value="SPRY_RanBP_like"/>
    <property type="match status" value="1"/>
</dbReference>
<dbReference type="SUPFAM" id="SSF49899">
    <property type="entry name" value="Concanavalin A-like lectins/glucanases"/>
    <property type="match status" value="1"/>
</dbReference>
<organism evidence="4 5">
    <name type="scientific">Heterodera trifolii</name>
    <dbReference type="NCBI Taxonomy" id="157864"/>
    <lineage>
        <taxon>Eukaryota</taxon>
        <taxon>Metazoa</taxon>
        <taxon>Ecdysozoa</taxon>
        <taxon>Nematoda</taxon>
        <taxon>Chromadorea</taxon>
        <taxon>Rhabditida</taxon>
        <taxon>Tylenchina</taxon>
        <taxon>Tylenchomorpha</taxon>
        <taxon>Tylenchoidea</taxon>
        <taxon>Heteroderidae</taxon>
        <taxon>Heteroderinae</taxon>
        <taxon>Heterodera</taxon>
    </lineage>
</organism>
<protein>
    <recommendedName>
        <fullName evidence="3">B30.2/SPRY domain-containing protein</fullName>
    </recommendedName>
</protein>
<dbReference type="InterPro" id="IPR013320">
    <property type="entry name" value="ConA-like_dom_sf"/>
</dbReference>
<feature type="transmembrane region" description="Helical" evidence="2">
    <location>
        <begin position="27"/>
        <end position="50"/>
    </location>
</feature>
<dbReference type="AlphaFoldDB" id="A0ABD2KQP2"/>
<sequence>MAISSPNQSSASDERFRQYTGGTQRKITVSLILMVIGITVALAFLSLIGLHSMNSQKTDSERSEKVFNAKLDNLKKFVEKMGEQIGNVSVGEFIGLQNGQKTLLERLGELGEQTKRQQHEKDRRIEELGKEQQRNFDQLSNEQQKINESLVVSLNKFTQIKNDQQKEEQLFGKITELEKKINKQQIKMALLTLRGNYWDDNASNSGIKITDDKNLTVTNEFYYYGCRSIFAFRPILQNNEFAAIFFYFEISVNHMQTSVQFGFAEKPLPIRRRNGTYAYDSDGQFLIDGSPQGAKTNSFNAGDVVGIGINLVTQQIFFVKNGLRLDSSFLFVAPSSAGVASLFPFVTLCHSGDEIVANFGPNFKFDLTTL</sequence>
<evidence type="ECO:0000256" key="2">
    <source>
        <dbReference type="SAM" id="Phobius"/>
    </source>
</evidence>
<dbReference type="Proteomes" id="UP001620626">
    <property type="component" value="Unassembled WGS sequence"/>
</dbReference>
<accession>A0ABD2KQP2</accession>
<dbReference type="Gene3D" id="2.60.120.920">
    <property type="match status" value="1"/>
</dbReference>
<dbReference type="EMBL" id="JBICBT010000691">
    <property type="protein sequence ID" value="KAL3105158.1"/>
    <property type="molecule type" value="Genomic_DNA"/>
</dbReference>
<dbReference type="PROSITE" id="PS50188">
    <property type="entry name" value="B302_SPRY"/>
    <property type="match status" value="1"/>
</dbReference>
<evidence type="ECO:0000313" key="5">
    <source>
        <dbReference type="Proteomes" id="UP001620626"/>
    </source>
</evidence>
<keyword evidence="2" id="KW-0472">Membrane</keyword>
<dbReference type="InterPro" id="IPR043136">
    <property type="entry name" value="B30.2/SPRY_sf"/>
</dbReference>
<keyword evidence="5" id="KW-1185">Reference proteome</keyword>
<dbReference type="InterPro" id="IPR003877">
    <property type="entry name" value="SPRY_dom"/>
</dbReference>
<feature type="coiled-coil region" evidence="1">
    <location>
        <begin position="160"/>
        <end position="194"/>
    </location>
</feature>
<dbReference type="SMART" id="SM00449">
    <property type="entry name" value="SPRY"/>
    <property type="match status" value="1"/>
</dbReference>
<reference evidence="4 5" key="1">
    <citation type="submission" date="2024-10" db="EMBL/GenBank/DDBJ databases">
        <authorList>
            <person name="Kim D."/>
        </authorList>
    </citation>
    <scope>NUCLEOTIDE SEQUENCE [LARGE SCALE GENOMIC DNA]</scope>
    <source>
        <strain evidence="4">BH-2024</strain>
    </source>
</reference>
<name>A0ABD2KQP2_9BILA</name>
<keyword evidence="2" id="KW-0812">Transmembrane</keyword>
<dbReference type="InterPro" id="IPR001870">
    <property type="entry name" value="B30.2/SPRY"/>
</dbReference>
<evidence type="ECO:0000259" key="3">
    <source>
        <dbReference type="PROSITE" id="PS50188"/>
    </source>
</evidence>
<dbReference type="Pfam" id="PF00622">
    <property type="entry name" value="SPRY"/>
    <property type="match status" value="1"/>
</dbReference>
<proteinExistence type="predicted"/>
<keyword evidence="1" id="KW-0175">Coiled coil</keyword>
<gene>
    <name evidence="4" type="ORF">niasHT_028830</name>
</gene>
<evidence type="ECO:0000313" key="4">
    <source>
        <dbReference type="EMBL" id="KAL3105158.1"/>
    </source>
</evidence>